<accession>A0ACB8UG98</accession>
<keyword evidence="2" id="KW-1185">Reference proteome</keyword>
<sequence>MPTTVILGTGIIGLSTAYYLSRFAEDEATEGSQTEKHEIHLVEATPELFASASGKAAGFLAKDWFQPAVAPLGEFSFGLHRKLAEEHDGRSKWGWSESTSYSLDRDDDEDDEDEEGEPGELSARHSPNSPSNENIADAGETARPSRSGRSRKSDLDWLMSGSSRSTLLDNPIVNSQDKGDLPRWLHARRSSLQPISDRATTGQVDPYRLCQFLLQESSARGVKLHYPARASQLQHMDPNDPSSKTSLRLEFLDSDPKPISELEARSSPNSLSPPAVPRDAPFPLLAVDGAISDGNPTLSYRTNPRTLDIPCDSIVIAAGCWTPRVYRALFPNAGRIPRVTALAGHSIQLRSKHWPPIPPGDLRTVTQDAAKIGGAASDTASGPADVSSDFSPPTDTANHVASLTSPKPSGAIDSPPVPTTRRDPEQNSSGVQTALVPKLHSCHAVFTNDPAGYSPEIFSRLSGDIWLGGYNTSSIPLPPLATQATPHPSSINVLINTGKALCGQDVEIIRGGLCFRPVAPTGRPVIAKVHEADLGDGVRVGGGVFVATGHGPWGISLSLGTGHVVGEMVLGREPSVDVKSLSVWEAQAV</sequence>
<dbReference type="EMBL" id="MU274903">
    <property type="protein sequence ID" value="KAI0092695.1"/>
    <property type="molecule type" value="Genomic_DNA"/>
</dbReference>
<evidence type="ECO:0000313" key="2">
    <source>
        <dbReference type="Proteomes" id="UP001055072"/>
    </source>
</evidence>
<proteinExistence type="predicted"/>
<comment type="caution">
    <text evidence="1">The sequence shown here is derived from an EMBL/GenBank/DDBJ whole genome shotgun (WGS) entry which is preliminary data.</text>
</comment>
<gene>
    <name evidence="1" type="ORF">BDY19DRAFT_925648</name>
</gene>
<reference evidence="1" key="1">
    <citation type="journal article" date="2021" name="Environ. Microbiol.">
        <title>Gene family expansions and transcriptome signatures uncover fungal adaptations to wood decay.</title>
        <authorList>
            <person name="Hage H."/>
            <person name="Miyauchi S."/>
            <person name="Viragh M."/>
            <person name="Drula E."/>
            <person name="Min B."/>
            <person name="Chaduli D."/>
            <person name="Navarro D."/>
            <person name="Favel A."/>
            <person name="Norest M."/>
            <person name="Lesage-Meessen L."/>
            <person name="Balint B."/>
            <person name="Merenyi Z."/>
            <person name="de Eugenio L."/>
            <person name="Morin E."/>
            <person name="Martinez A.T."/>
            <person name="Baldrian P."/>
            <person name="Stursova M."/>
            <person name="Martinez M.J."/>
            <person name="Novotny C."/>
            <person name="Magnuson J.K."/>
            <person name="Spatafora J.W."/>
            <person name="Maurice S."/>
            <person name="Pangilinan J."/>
            <person name="Andreopoulos W."/>
            <person name="LaButti K."/>
            <person name="Hundley H."/>
            <person name="Na H."/>
            <person name="Kuo A."/>
            <person name="Barry K."/>
            <person name="Lipzen A."/>
            <person name="Henrissat B."/>
            <person name="Riley R."/>
            <person name="Ahrendt S."/>
            <person name="Nagy L.G."/>
            <person name="Grigoriev I.V."/>
            <person name="Martin F."/>
            <person name="Rosso M.N."/>
        </authorList>
    </citation>
    <scope>NUCLEOTIDE SEQUENCE</scope>
    <source>
        <strain evidence="1">CBS 384.51</strain>
    </source>
</reference>
<name>A0ACB8UG98_9APHY</name>
<protein>
    <submittedName>
        <fullName evidence="1">Uncharacterized protein</fullName>
    </submittedName>
</protein>
<evidence type="ECO:0000313" key="1">
    <source>
        <dbReference type="EMBL" id="KAI0092695.1"/>
    </source>
</evidence>
<dbReference type="Proteomes" id="UP001055072">
    <property type="component" value="Unassembled WGS sequence"/>
</dbReference>
<organism evidence="1 2">
    <name type="scientific">Irpex rosettiformis</name>
    <dbReference type="NCBI Taxonomy" id="378272"/>
    <lineage>
        <taxon>Eukaryota</taxon>
        <taxon>Fungi</taxon>
        <taxon>Dikarya</taxon>
        <taxon>Basidiomycota</taxon>
        <taxon>Agaricomycotina</taxon>
        <taxon>Agaricomycetes</taxon>
        <taxon>Polyporales</taxon>
        <taxon>Irpicaceae</taxon>
        <taxon>Irpex</taxon>
    </lineage>
</organism>